<reference evidence="15" key="1">
    <citation type="submission" date="2018-08" db="EMBL/GenBank/DDBJ databases">
        <authorList>
            <person name="Kim S.-J."/>
            <person name="Jung G.-Y."/>
        </authorList>
    </citation>
    <scope>NUCLEOTIDE SEQUENCE [LARGE SCALE GENOMIC DNA]</scope>
    <source>
        <strain evidence="15">GY_H</strain>
    </source>
</reference>
<feature type="chain" id="PRO_5016697265" description="Thiamine pyrimidine synthase" evidence="12">
    <location>
        <begin position="23"/>
        <end position="342"/>
    </location>
</feature>
<keyword evidence="5" id="KW-0808">Transferase</keyword>
<evidence type="ECO:0000313" key="14">
    <source>
        <dbReference type="EMBL" id="RDV02104.1"/>
    </source>
</evidence>
<keyword evidence="8" id="KW-0784">Thiamine biosynthesis</keyword>
<evidence type="ECO:0000256" key="12">
    <source>
        <dbReference type="SAM" id="SignalP"/>
    </source>
</evidence>
<comment type="similarity">
    <text evidence="3">Belongs to the NMT1/THI5 family.</text>
</comment>
<organism evidence="14 15">
    <name type="scientific">Undibacter mobilis</name>
    <dbReference type="NCBI Taxonomy" id="2292256"/>
    <lineage>
        <taxon>Bacteria</taxon>
        <taxon>Pseudomonadati</taxon>
        <taxon>Pseudomonadota</taxon>
        <taxon>Alphaproteobacteria</taxon>
        <taxon>Hyphomicrobiales</taxon>
        <taxon>Nitrobacteraceae</taxon>
        <taxon>Undibacter</taxon>
    </lineage>
</organism>
<evidence type="ECO:0000256" key="10">
    <source>
        <dbReference type="ARBA" id="ARBA00033171"/>
    </source>
</evidence>
<proteinExistence type="inferred from homology"/>
<keyword evidence="7" id="KW-0663">Pyridoxal phosphate</keyword>
<dbReference type="Proteomes" id="UP000263993">
    <property type="component" value="Unassembled WGS sequence"/>
</dbReference>
<dbReference type="InterPro" id="IPR027939">
    <property type="entry name" value="NMT1/THI5"/>
</dbReference>
<keyword evidence="15" id="KW-1185">Reference proteome</keyword>
<dbReference type="SUPFAM" id="SSF53850">
    <property type="entry name" value="Periplasmic binding protein-like II"/>
    <property type="match status" value="1"/>
</dbReference>
<evidence type="ECO:0000256" key="3">
    <source>
        <dbReference type="ARBA" id="ARBA00009406"/>
    </source>
</evidence>
<sequence length="342" mass="37277">MSLIRLGIALATALCLSVPAHAQEPTKIRFTLDWKYQGLHAYIFWAKDKGYFAKEGLDVSIDQGTGSSATVTRIVSGTYDAGFGDMNAIIQLAGTKPGQQPVMVYMIYNTPPFALIVKKDSPIKTLKDLEGRKMGTPAGGAAGQLFPALAALNGIDASKVSTVNMAPNLQEQMLVKDDVDFSAIFTVTSYANLIGMKMDPLKDFRWFYYSDYGVDLYSNGIMVSKALVTEKPKAVAGLVRALNKAMIEVAADPAAGVKEMLKVEPLMDQNIETQRLVYALKTHFVSKETDANGLGDVSDARMEKAIKLLADTYKLPNTPAVKDVFDRSFLPPKAERALKLSF</sequence>
<keyword evidence="12" id="KW-0732">Signal</keyword>
<gene>
    <name evidence="14" type="ORF">DXH78_16015</name>
</gene>
<dbReference type="PANTHER" id="PTHR31528:SF1">
    <property type="entry name" value="4-AMINO-5-HYDROXYMETHYL-2-METHYLPYRIMIDINE PHOSPHATE SYNTHASE THI11-RELATED"/>
    <property type="match status" value="1"/>
</dbReference>
<evidence type="ECO:0000256" key="9">
    <source>
        <dbReference type="ARBA" id="ARBA00023004"/>
    </source>
</evidence>
<dbReference type="GO" id="GO:0046872">
    <property type="term" value="F:metal ion binding"/>
    <property type="evidence" value="ECO:0007669"/>
    <property type="project" value="UniProtKB-KW"/>
</dbReference>
<name>A0A371B3K7_9BRAD</name>
<comment type="function">
    <text evidence="1">Responsible for the formation of the pyrimidine heterocycle in the thiamine biosynthesis pathway. Catalyzes the formation of hydroxymethylpyrimidine phosphate (HMP-P) from histidine and pyridoxal phosphate (PLP). The protein uses PLP and the active site histidine to form HMP-P, generating an inactive enzyme. The enzyme can only undergo a single turnover, which suggests it is a suicide enzyme.</text>
</comment>
<dbReference type="RefSeq" id="WP_115518225.1">
    <property type="nucleotide sequence ID" value="NZ_QRGO01000002.1"/>
</dbReference>
<feature type="domain" description="SsuA/THI5-like" evidence="13">
    <location>
        <begin position="40"/>
        <end position="254"/>
    </location>
</feature>
<dbReference type="Gene3D" id="3.40.190.10">
    <property type="entry name" value="Periplasmic binding protein-like II"/>
    <property type="match status" value="2"/>
</dbReference>
<dbReference type="AlphaFoldDB" id="A0A371B3K7"/>
<evidence type="ECO:0000256" key="4">
    <source>
        <dbReference type="ARBA" id="ARBA00011738"/>
    </source>
</evidence>
<dbReference type="OrthoDB" id="9815602at2"/>
<evidence type="ECO:0000256" key="8">
    <source>
        <dbReference type="ARBA" id="ARBA00022977"/>
    </source>
</evidence>
<comment type="caution">
    <text evidence="14">The sequence shown here is derived from an EMBL/GenBank/DDBJ whole genome shotgun (WGS) entry which is preliminary data.</text>
</comment>
<dbReference type="Pfam" id="PF09084">
    <property type="entry name" value="NMT1"/>
    <property type="match status" value="1"/>
</dbReference>
<dbReference type="PANTHER" id="PTHR31528">
    <property type="entry name" value="4-AMINO-5-HYDROXYMETHYL-2-METHYLPYRIMIDINE PHOSPHATE SYNTHASE THI11-RELATED"/>
    <property type="match status" value="1"/>
</dbReference>
<dbReference type="EMBL" id="QRGO01000002">
    <property type="protein sequence ID" value="RDV02104.1"/>
    <property type="molecule type" value="Genomic_DNA"/>
</dbReference>
<comment type="subunit">
    <text evidence="4">Homodimer.</text>
</comment>
<keyword evidence="6" id="KW-0479">Metal-binding</keyword>
<dbReference type="GO" id="GO:0009228">
    <property type="term" value="P:thiamine biosynthetic process"/>
    <property type="evidence" value="ECO:0007669"/>
    <property type="project" value="UniProtKB-KW"/>
</dbReference>
<feature type="signal peptide" evidence="12">
    <location>
        <begin position="1"/>
        <end position="22"/>
    </location>
</feature>
<evidence type="ECO:0000256" key="2">
    <source>
        <dbReference type="ARBA" id="ARBA00004948"/>
    </source>
</evidence>
<evidence type="ECO:0000256" key="7">
    <source>
        <dbReference type="ARBA" id="ARBA00022898"/>
    </source>
</evidence>
<comment type="pathway">
    <text evidence="2">Cofactor biosynthesis; thiamine diphosphate biosynthesis.</text>
</comment>
<evidence type="ECO:0000256" key="6">
    <source>
        <dbReference type="ARBA" id="ARBA00022723"/>
    </source>
</evidence>
<evidence type="ECO:0000256" key="1">
    <source>
        <dbReference type="ARBA" id="ARBA00003469"/>
    </source>
</evidence>
<protein>
    <recommendedName>
        <fullName evidence="10">Thiamine pyrimidine synthase</fullName>
    </recommendedName>
</protein>
<comment type="catalytic activity">
    <reaction evidence="11">
        <text>N(6)-(pyridoxal phosphate)-L-lysyl-[4-amino-5-hydroxymethyl-2-methylpyrimidine phosphate synthase] + L-histidyl-[4-amino-5-hydroxymethyl-2-methylpyrimidine phosphate synthase] + 2 Fe(3+) + 4 H2O = L-lysyl-[4-amino-5-hydroxymethyl-2-methylpyrimidine phosphate synthase] + (2S)-2-amino-5-hydroxy-4-oxopentanoyl-[4-amino-5-hydroxymethyl-2-methylpyrimidine phosphate synthase] + 4-amino-2-methyl-5-(phosphooxymethyl)pyrimidine + 3-oxopropanoate + 2 Fe(2+) + 2 H(+)</text>
        <dbReference type="Rhea" id="RHEA:65756"/>
        <dbReference type="Rhea" id="RHEA-COMP:16892"/>
        <dbReference type="Rhea" id="RHEA-COMP:16893"/>
        <dbReference type="Rhea" id="RHEA-COMP:16894"/>
        <dbReference type="Rhea" id="RHEA-COMP:16895"/>
        <dbReference type="ChEBI" id="CHEBI:15377"/>
        <dbReference type="ChEBI" id="CHEBI:15378"/>
        <dbReference type="ChEBI" id="CHEBI:29033"/>
        <dbReference type="ChEBI" id="CHEBI:29034"/>
        <dbReference type="ChEBI" id="CHEBI:29969"/>
        <dbReference type="ChEBI" id="CHEBI:29979"/>
        <dbReference type="ChEBI" id="CHEBI:33190"/>
        <dbReference type="ChEBI" id="CHEBI:58354"/>
        <dbReference type="ChEBI" id="CHEBI:143915"/>
        <dbReference type="ChEBI" id="CHEBI:157692"/>
    </reaction>
    <physiologicalReaction direction="left-to-right" evidence="11">
        <dbReference type="Rhea" id="RHEA:65757"/>
    </physiologicalReaction>
</comment>
<accession>A0A371B3K7</accession>
<evidence type="ECO:0000259" key="13">
    <source>
        <dbReference type="Pfam" id="PF09084"/>
    </source>
</evidence>
<dbReference type="InterPro" id="IPR015168">
    <property type="entry name" value="SsuA/THI5"/>
</dbReference>
<evidence type="ECO:0000313" key="15">
    <source>
        <dbReference type="Proteomes" id="UP000263993"/>
    </source>
</evidence>
<evidence type="ECO:0000256" key="11">
    <source>
        <dbReference type="ARBA" id="ARBA00048179"/>
    </source>
</evidence>
<dbReference type="GO" id="GO:0016740">
    <property type="term" value="F:transferase activity"/>
    <property type="evidence" value="ECO:0007669"/>
    <property type="project" value="UniProtKB-KW"/>
</dbReference>
<keyword evidence="9" id="KW-0408">Iron</keyword>
<evidence type="ECO:0000256" key="5">
    <source>
        <dbReference type="ARBA" id="ARBA00022679"/>
    </source>
</evidence>